<keyword evidence="3" id="KW-1185">Reference proteome</keyword>
<sequence>MFSYLPNEILFKIIIPLDAKDIFNLCYTNKDLYALSQNDNFWREKWRYNRPNKECKITNLSKFYQNIAFTKLIYISDKRGSISRKRIKENMTIKNILGYLSEECDIITLLDKECKVIMIGCNKDKIHKTKILKDTLLQCSLKFLWNTIHTIKLE</sequence>
<dbReference type="KEGG" id="vg:35382176"/>
<reference evidence="2" key="1">
    <citation type="submission" date="2017-08" db="EMBL/GenBank/DDBJ databases">
        <authorList>
            <consortium name="Urmite Genomes"/>
        </authorList>
    </citation>
    <scope>NUCLEOTIDE SEQUENCE [LARGE SCALE GENOMIC DNA]</scope>
    <source>
        <strain evidence="2">IHUMI-LCC2</strain>
    </source>
</reference>
<dbReference type="InterPro" id="IPR036047">
    <property type="entry name" value="F-box-like_dom_sf"/>
</dbReference>
<dbReference type="Proteomes" id="UP000236316">
    <property type="component" value="Segment"/>
</dbReference>
<dbReference type="PROSITE" id="PS50181">
    <property type="entry name" value="FBOX"/>
    <property type="match status" value="1"/>
</dbReference>
<dbReference type="Pfam" id="PF12937">
    <property type="entry name" value="F-box-like"/>
    <property type="match status" value="1"/>
</dbReference>
<gene>
    <name evidence="2" type="ORF">ORPV_393</name>
</gene>
<organism evidence="2">
    <name type="scientific">Orpheovirus IHUMI-LCC2</name>
    <dbReference type="NCBI Taxonomy" id="2023057"/>
    <lineage>
        <taxon>Viruses</taxon>
        <taxon>Varidnaviria</taxon>
        <taxon>Bamfordvirae</taxon>
        <taxon>Nucleocytoviricota</taxon>
        <taxon>Megaviricetes</taxon>
        <taxon>Pimascovirales</taxon>
        <taxon>Ocovirineae</taxon>
        <taxon>Orpheoviridae</taxon>
        <taxon>Alphaorpheovirus</taxon>
        <taxon>Alphaorpheovirus massiliense</taxon>
    </lineage>
</organism>
<evidence type="ECO:0000313" key="3">
    <source>
        <dbReference type="Proteomes" id="UP000236316"/>
    </source>
</evidence>
<dbReference type="RefSeq" id="YP_009448599.1">
    <property type="nucleotide sequence ID" value="NC_036594.1"/>
</dbReference>
<proteinExistence type="predicted"/>
<evidence type="ECO:0000313" key="2">
    <source>
        <dbReference type="EMBL" id="SNW62297.1"/>
    </source>
</evidence>
<name>A0A2I2L447_9VIRU</name>
<dbReference type="Gene3D" id="1.20.1280.50">
    <property type="match status" value="1"/>
</dbReference>
<protein>
    <submittedName>
        <fullName evidence="2">F-box domain-containing protein</fullName>
    </submittedName>
</protein>
<dbReference type="EMBL" id="LT906555">
    <property type="protein sequence ID" value="SNW62297.1"/>
    <property type="molecule type" value="Genomic_DNA"/>
</dbReference>
<dbReference type="InterPro" id="IPR001810">
    <property type="entry name" value="F-box_dom"/>
</dbReference>
<dbReference type="GeneID" id="35382176"/>
<feature type="domain" description="F-box" evidence="1">
    <location>
        <begin position="1"/>
        <end position="45"/>
    </location>
</feature>
<evidence type="ECO:0000259" key="1">
    <source>
        <dbReference type="PROSITE" id="PS50181"/>
    </source>
</evidence>
<dbReference type="SUPFAM" id="SSF81383">
    <property type="entry name" value="F-box domain"/>
    <property type="match status" value="1"/>
</dbReference>
<accession>A0A2I2L447</accession>